<gene>
    <name evidence="8" type="primary">RvY_00666-1</name>
    <name evidence="8" type="synonym">RvY_00666.1</name>
    <name evidence="8" type="ORF">RvY_00666</name>
</gene>
<keyword evidence="2" id="KW-0963">Cytoplasm</keyword>
<accession>A0A1D1UNY3</accession>
<feature type="domain" description="DM10" evidence="7">
    <location>
        <begin position="1"/>
        <end position="87"/>
    </location>
</feature>
<dbReference type="SUPFAM" id="SSF47473">
    <property type="entry name" value="EF-hand"/>
    <property type="match status" value="1"/>
</dbReference>
<dbReference type="OrthoDB" id="10255210at2759"/>
<dbReference type="InterPro" id="IPR011992">
    <property type="entry name" value="EF-hand-dom_pair"/>
</dbReference>
<dbReference type="EMBL" id="BDGG01000001">
    <property type="protein sequence ID" value="GAU87878.1"/>
    <property type="molecule type" value="Genomic_DNA"/>
</dbReference>
<evidence type="ECO:0000259" key="7">
    <source>
        <dbReference type="PROSITE" id="PS51336"/>
    </source>
</evidence>
<dbReference type="InterPro" id="IPR018247">
    <property type="entry name" value="EF_Hand_1_Ca_BS"/>
</dbReference>
<protein>
    <recommendedName>
        <fullName evidence="7">DM10 domain-containing protein</fullName>
    </recommendedName>
</protein>
<dbReference type="STRING" id="947166.A0A1D1UNY3"/>
<dbReference type="SMART" id="SM00676">
    <property type="entry name" value="DM10"/>
    <property type="match status" value="1"/>
</dbReference>
<keyword evidence="4" id="KW-0106">Calcium</keyword>
<dbReference type="GO" id="GO:0005930">
    <property type="term" value="C:axoneme"/>
    <property type="evidence" value="ECO:0007669"/>
    <property type="project" value="UniProtKB-SubCell"/>
</dbReference>
<comment type="caution">
    <text evidence="8">The sequence shown here is derived from an EMBL/GenBank/DDBJ whole genome shotgun (WGS) entry which is preliminary data.</text>
</comment>
<evidence type="ECO:0000256" key="2">
    <source>
        <dbReference type="ARBA" id="ARBA00022490"/>
    </source>
</evidence>
<dbReference type="PANTHER" id="PTHR12086">
    <property type="entry name" value="EF-HAND DOMAIN C-TERMINAL CONTAINING PROTEIN"/>
    <property type="match status" value="1"/>
</dbReference>
<comment type="subcellular location">
    <subcellularLocation>
        <location evidence="1">Cytoplasm</location>
        <location evidence="1">Cytoskeleton</location>
        <location evidence="1">Cilium axoneme</location>
    </subcellularLocation>
</comment>
<reference evidence="8 9" key="1">
    <citation type="journal article" date="2016" name="Nat. Commun.">
        <title>Extremotolerant tardigrade genome and improved radiotolerance of human cultured cells by tardigrade-unique protein.</title>
        <authorList>
            <person name="Hashimoto T."/>
            <person name="Horikawa D.D."/>
            <person name="Saito Y."/>
            <person name="Kuwahara H."/>
            <person name="Kozuka-Hata H."/>
            <person name="Shin-I T."/>
            <person name="Minakuchi Y."/>
            <person name="Ohishi K."/>
            <person name="Motoyama A."/>
            <person name="Aizu T."/>
            <person name="Enomoto A."/>
            <person name="Kondo K."/>
            <person name="Tanaka S."/>
            <person name="Hara Y."/>
            <person name="Koshikawa S."/>
            <person name="Sagara H."/>
            <person name="Miura T."/>
            <person name="Yokobori S."/>
            <person name="Miyagawa K."/>
            <person name="Suzuki Y."/>
            <person name="Kubo T."/>
            <person name="Oyama M."/>
            <person name="Kohara Y."/>
            <person name="Fujiyama A."/>
            <person name="Arakawa K."/>
            <person name="Katayama T."/>
            <person name="Toyoda A."/>
            <person name="Kunieda T."/>
        </authorList>
    </citation>
    <scope>NUCLEOTIDE SEQUENCE [LARGE SCALE GENOMIC DNA]</scope>
    <source>
        <strain evidence="8 9">YOKOZUNA-1</strain>
    </source>
</reference>
<sequence length="467" mass="54235">MQAAKSNTKDLKDVELGAPWPVLNIMCINPKRPETWRVLFDQAQLDKPTEMFTEVDFKCGEMINVLGRPIFIYDCDGYTKWYYKEIYGTDMKSIEVEERKPPKQIVKPPPYNGYGFEEDSLRNVAMLVPKPPLLDVRKYLLLDWEKADPSKLIFRLKMVTDKKQDSERNFVMSFSLSDDGIFVYEKNVPPGATPGTYRGNRAMKKMNDPITDQPVYVTAEDLYVGAVFEFSKRTFVITEVDDCTAKFFERYPDKFPFASAPHVMDKFKRMMQTISAEKRFDMKEKLENCDPSHTGFTDWTTFVNVLVQTGSAKLTPHEYLTIARHYQYHTPADKEKMKQLAIALIQHGFRHESFDAGGNFRRACIRADPDTTNLLSRSEFIRCMKAVRAPISYEILDIYLDVVANADQMVEYETAVRDFDYVSRPAKALEVIPMKVTRNFDFVKYFGDFVPHVNYRNFLLDIKDHLC</sequence>
<organism evidence="8 9">
    <name type="scientific">Ramazzottius varieornatus</name>
    <name type="common">Water bear</name>
    <name type="synonym">Tardigrade</name>
    <dbReference type="NCBI Taxonomy" id="947166"/>
    <lineage>
        <taxon>Eukaryota</taxon>
        <taxon>Metazoa</taxon>
        <taxon>Ecdysozoa</taxon>
        <taxon>Tardigrada</taxon>
        <taxon>Eutardigrada</taxon>
        <taxon>Parachela</taxon>
        <taxon>Hypsibioidea</taxon>
        <taxon>Ramazzottiidae</taxon>
        <taxon>Ramazzottius</taxon>
    </lineage>
</organism>
<evidence type="ECO:0000313" key="8">
    <source>
        <dbReference type="EMBL" id="GAU87878.1"/>
    </source>
</evidence>
<dbReference type="InterPro" id="IPR040193">
    <property type="entry name" value="EFHC1/EFHC2/EFHB"/>
</dbReference>
<dbReference type="PROSITE" id="PS51336">
    <property type="entry name" value="DM10"/>
    <property type="match status" value="2"/>
</dbReference>
<keyword evidence="9" id="KW-1185">Reference proteome</keyword>
<feature type="domain" description="DM10" evidence="7">
    <location>
        <begin position="148"/>
        <end position="252"/>
    </location>
</feature>
<evidence type="ECO:0000256" key="5">
    <source>
        <dbReference type="ARBA" id="ARBA00023212"/>
    </source>
</evidence>
<dbReference type="AlphaFoldDB" id="A0A1D1UNY3"/>
<dbReference type="PROSITE" id="PS00018">
    <property type="entry name" value="EF_HAND_1"/>
    <property type="match status" value="1"/>
</dbReference>
<evidence type="ECO:0000256" key="4">
    <source>
        <dbReference type="ARBA" id="ARBA00022837"/>
    </source>
</evidence>
<keyword evidence="6" id="KW-0966">Cell projection</keyword>
<evidence type="ECO:0000256" key="1">
    <source>
        <dbReference type="ARBA" id="ARBA00004430"/>
    </source>
</evidence>
<name>A0A1D1UNY3_RAMVA</name>
<dbReference type="Pfam" id="PF06565">
    <property type="entry name" value="DM10_dom"/>
    <property type="match status" value="1"/>
</dbReference>
<keyword evidence="5" id="KW-0206">Cytoskeleton</keyword>
<proteinExistence type="predicted"/>
<evidence type="ECO:0000313" key="9">
    <source>
        <dbReference type="Proteomes" id="UP000186922"/>
    </source>
</evidence>
<dbReference type="Gene3D" id="2.30.29.170">
    <property type="match status" value="2"/>
</dbReference>
<keyword evidence="3" id="KW-0677">Repeat</keyword>
<dbReference type="Proteomes" id="UP000186922">
    <property type="component" value="Unassembled WGS sequence"/>
</dbReference>
<evidence type="ECO:0000256" key="3">
    <source>
        <dbReference type="ARBA" id="ARBA00022737"/>
    </source>
</evidence>
<evidence type="ECO:0000256" key="6">
    <source>
        <dbReference type="ARBA" id="ARBA00023273"/>
    </source>
</evidence>
<dbReference type="InterPro" id="IPR006602">
    <property type="entry name" value="DM10_dom"/>
</dbReference>